<proteinExistence type="inferred from homology"/>
<feature type="active site" description="Proton donor/acceptor" evidence="6">
    <location>
        <position position="148"/>
    </location>
</feature>
<keyword evidence="9" id="KW-1185">Reference proteome</keyword>
<protein>
    <recommendedName>
        <fullName evidence="3">phosphoglycerate mutase (2,3-diphosphoglycerate-dependent)</fullName>
        <ecNumber evidence="3">5.4.2.11</ecNumber>
    </recommendedName>
</protein>
<dbReference type="GO" id="GO:0004619">
    <property type="term" value="F:phosphoglycerate mutase activity"/>
    <property type="evidence" value="ECO:0007669"/>
    <property type="project" value="UniProtKB-EC"/>
</dbReference>
<keyword evidence="4" id="KW-0324">Glycolysis</keyword>
<dbReference type="Pfam" id="PF00300">
    <property type="entry name" value="His_Phos_1"/>
    <property type="match status" value="1"/>
</dbReference>
<dbReference type="Gene3D" id="3.40.50.1240">
    <property type="entry name" value="Phosphoglycerate mutase-like"/>
    <property type="match status" value="1"/>
</dbReference>
<evidence type="ECO:0000256" key="5">
    <source>
        <dbReference type="ARBA" id="ARBA00023235"/>
    </source>
</evidence>
<dbReference type="NCBIfam" id="NF010713">
    <property type="entry name" value="PRK14115.1"/>
    <property type="match status" value="1"/>
</dbReference>
<evidence type="ECO:0000313" key="9">
    <source>
        <dbReference type="Proteomes" id="UP000050792"/>
    </source>
</evidence>
<feature type="active site" description="Tele-phosphohistidine intermediate" evidence="6">
    <location>
        <position position="70"/>
    </location>
</feature>
<evidence type="ECO:0000256" key="4">
    <source>
        <dbReference type="ARBA" id="ARBA00023152"/>
    </source>
</evidence>
<feature type="site" description="Transition state stabilizer" evidence="8">
    <location>
        <position position="243"/>
    </location>
</feature>
<dbReference type="SMART" id="SM00855">
    <property type="entry name" value="PGAM"/>
    <property type="match status" value="1"/>
</dbReference>
<dbReference type="HAMAP" id="MF_01039">
    <property type="entry name" value="PGAM_GpmA"/>
    <property type="match status" value="1"/>
</dbReference>
<dbReference type="PANTHER" id="PTHR11931">
    <property type="entry name" value="PHOSPHOGLYCERATE MUTASE"/>
    <property type="match status" value="1"/>
</dbReference>
<dbReference type="Proteomes" id="UP000050792">
    <property type="component" value="Unassembled WGS sequence"/>
</dbReference>
<keyword evidence="5" id="KW-0413">Isomerase</keyword>
<dbReference type="InterPro" id="IPR029033">
    <property type="entry name" value="His_PPase_superfam"/>
</dbReference>
<name>A0AA85G1C7_9TREM</name>
<dbReference type="AlphaFoldDB" id="A0AA85G1C7"/>
<feature type="binding site" evidence="7">
    <location>
        <position position="159"/>
    </location>
    <ligand>
        <name>substrate</name>
    </ligand>
</feature>
<reference evidence="9" key="1">
    <citation type="submission" date="2022-06" db="EMBL/GenBank/DDBJ databases">
        <authorList>
            <person name="Berger JAMES D."/>
            <person name="Berger JAMES D."/>
        </authorList>
    </citation>
    <scope>NUCLEOTIDE SEQUENCE [LARGE SCALE GENOMIC DNA]</scope>
</reference>
<evidence type="ECO:0000256" key="3">
    <source>
        <dbReference type="ARBA" id="ARBA00012028"/>
    </source>
</evidence>
<feature type="binding site" evidence="7">
    <location>
        <begin position="69"/>
        <end position="76"/>
    </location>
    <ligand>
        <name>substrate</name>
    </ligand>
</feature>
<accession>A0AA85G1C7</accession>
<evidence type="ECO:0000256" key="2">
    <source>
        <dbReference type="ARBA" id="ARBA00006717"/>
    </source>
</evidence>
<evidence type="ECO:0000256" key="6">
    <source>
        <dbReference type="PIRSR" id="PIRSR613078-1"/>
    </source>
</evidence>
<feature type="binding site" evidence="7">
    <location>
        <begin position="148"/>
        <end position="151"/>
    </location>
    <ligand>
        <name>substrate</name>
    </ligand>
</feature>
<sequence length="309" mass="35529">MHQYLFCLYLKCNICNFNTPFDIKWNRTLNFGFSSLRTVWLFHGYADITRVVNIEVYRGMAPYRIVFIRHGESVYNEENRFCGWHDADLSGQGITEAKQAGQLLRQNHFTFDIAYTSVLKRAIKTLNFVLDELDLNWIPVTKTWRLNERMYGALQGLNKSETAAKHGEEQVKIWRRAYDIPPPPVDISDPRFPGNEPKYALLDSSCIPHTECLKDTVQRVLPFWFDTISASIKRREQVLIVAHGNSLRALIKYLDNTSDSDIVELNIPTGIPLVYELDANLKPTKHYYLADEATVAAAIARVANQGKKK</sequence>
<dbReference type="GO" id="GO:0006096">
    <property type="term" value="P:glycolytic process"/>
    <property type="evidence" value="ECO:0007669"/>
    <property type="project" value="UniProtKB-KW"/>
</dbReference>
<organism evidence="9 10">
    <name type="scientific">Schistosoma rodhaini</name>
    <dbReference type="NCBI Taxonomy" id="6188"/>
    <lineage>
        <taxon>Eukaryota</taxon>
        <taxon>Metazoa</taxon>
        <taxon>Spiralia</taxon>
        <taxon>Lophotrochozoa</taxon>
        <taxon>Platyhelminthes</taxon>
        <taxon>Trematoda</taxon>
        <taxon>Digenea</taxon>
        <taxon>Strigeidida</taxon>
        <taxon>Schistosomatoidea</taxon>
        <taxon>Schistosomatidae</taxon>
        <taxon>Schistosoma</taxon>
    </lineage>
</organism>
<evidence type="ECO:0000256" key="7">
    <source>
        <dbReference type="PIRSR" id="PIRSR613078-2"/>
    </source>
</evidence>
<evidence type="ECO:0000256" key="1">
    <source>
        <dbReference type="ARBA" id="ARBA00000380"/>
    </source>
</evidence>
<dbReference type="EC" id="5.4.2.11" evidence="3"/>
<dbReference type="SUPFAM" id="SSF53254">
    <property type="entry name" value="Phosphoglycerate mutase-like"/>
    <property type="match status" value="1"/>
</dbReference>
<dbReference type="InterPro" id="IPR005952">
    <property type="entry name" value="Phosphogly_mut1"/>
</dbReference>
<evidence type="ECO:0000313" key="10">
    <source>
        <dbReference type="WBParaSite" id="SRDH1_74110.3"/>
    </source>
</evidence>
<comment type="similarity">
    <text evidence="2">Belongs to the phosphoglycerate mutase family. BPG-dependent PGAM subfamily.</text>
</comment>
<dbReference type="FunFam" id="3.40.50.1240:FF:000003">
    <property type="entry name" value="2,3-bisphosphoglycerate-dependent phosphoglycerate mutase"/>
    <property type="match status" value="1"/>
</dbReference>
<dbReference type="WBParaSite" id="SRDH1_74110.3">
    <property type="protein sequence ID" value="SRDH1_74110.3"/>
    <property type="gene ID" value="SRDH1_74110"/>
</dbReference>
<comment type="catalytic activity">
    <reaction evidence="1">
        <text>(2R)-2-phosphoglycerate = (2R)-3-phosphoglycerate</text>
        <dbReference type="Rhea" id="RHEA:15901"/>
        <dbReference type="ChEBI" id="CHEBI:58272"/>
        <dbReference type="ChEBI" id="CHEBI:58289"/>
        <dbReference type="EC" id="5.4.2.11"/>
    </reaction>
</comment>
<reference evidence="10" key="2">
    <citation type="submission" date="2023-11" db="UniProtKB">
        <authorList>
            <consortium name="WormBaseParasite"/>
        </authorList>
    </citation>
    <scope>IDENTIFICATION</scope>
</reference>
<feature type="binding site" evidence="7">
    <location>
        <begin position="175"/>
        <end position="176"/>
    </location>
    <ligand>
        <name>substrate</name>
    </ligand>
</feature>
<dbReference type="CDD" id="cd07067">
    <property type="entry name" value="HP_PGM_like"/>
    <property type="match status" value="1"/>
</dbReference>
<dbReference type="NCBIfam" id="TIGR01258">
    <property type="entry name" value="pgm_1"/>
    <property type="match status" value="1"/>
</dbReference>
<feature type="binding site" evidence="7">
    <location>
        <begin position="244"/>
        <end position="245"/>
    </location>
    <ligand>
        <name>substrate</name>
    </ligand>
</feature>
<feature type="binding site" evidence="7">
    <location>
        <position position="121"/>
    </location>
    <ligand>
        <name>substrate</name>
    </ligand>
</feature>
<dbReference type="InterPro" id="IPR013078">
    <property type="entry name" value="His_Pase_superF_clade-1"/>
</dbReference>
<evidence type="ECO:0000256" key="8">
    <source>
        <dbReference type="PIRSR" id="PIRSR613078-3"/>
    </source>
</evidence>